<evidence type="ECO:0000313" key="2">
    <source>
        <dbReference type="EMBL" id="ATZ48457.1"/>
    </source>
</evidence>
<organism evidence="2 3">
    <name type="scientific">Botryotinia fuckeliana (strain B05.10)</name>
    <name type="common">Noble rot fungus</name>
    <name type="synonym">Botrytis cinerea</name>
    <dbReference type="NCBI Taxonomy" id="332648"/>
    <lineage>
        <taxon>Eukaryota</taxon>
        <taxon>Fungi</taxon>
        <taxon>Dikarya</taxon>
        <taxon>Ascomycota</taxon>
        <taxon>Pezizomycotina</taxon>
        <taxon>Leotiomycetes</taxon>
        <taxon>Helotiales</taxon>
        <taxon>Sclerotiniaceae</taxon>
        <taxon>Botrytis</taxon>
    </lineage>
</organism>
<dbReference type="KEGG" id="bfu:BCIN_03g06780"/>
<accession>A0A384JDG6</accession>
<dbReference type="AlphaFoldDB" id="A0A384JDG6"/>
<reference evidence="2 3" key="1">
    <citation type="journal article" date="2011" name="PLoS Genet.">
        <title>Genomic analysis of the necrotrophic fungal pathogens Sclerotinia sclerotiorum and Botrytis cinerea.</title>
        <authorList>
            <person name="Amselem J."/>
            <person name="Cuomo C.A."/>
            <person name="van Kan J.A."/>
            <person name="Viaud M."/>
            <person name="Benito E.P."/>
            <person name="Couloux A."/>
            <person name="Coutinho P.M."/>
            <person name="de Vries R.P."/>
            <person name="Dyer P.S."/>
            <person name="Fillinger S."/>
            <person name="Fournier E."/>
            <person name="Gout L."/>
            <person name="Hahn M."/>
            <person name="Kohn L."/>
            <person name="Lapalu N."/>
            <person name="Plummer K.M."/>
            <person name="Pradier J.M."/>
            <person name="Quevillon E."/>
            <person name="Sharon A."/>
            <person name="Simon A."/>
            <person name="ten Have A."/>
            <person name="Tudzynski B."/>
            <person name="Tudzynski P."/>
            <person name="Wincker P."/>
            <person name="Andrew M."/>
            <person name="Anthouard V."/>
            <person name="Beever R.E."/>
            <person name="Beffa R."/>
            <person name="Benoit I."/>
            <person name="Bouzid O."/>
            <person name="Brault B."/>
            <person name="Chen Z."/>
            <person name="Choquer M."/>
            <person name="Collemare J."/>
            <person name="Cotton P."/>
            <person name="Danchin E.G."/>
            <person name="Da Silva C."/>
            <person name="Gautier A."/>
            <person name="Giraud C."/>
            <person name="Giraud T."/>
            <person name="Gonzalez C."/>
            <person name="Grossetete S."/>
            <person name="Guldener U."/>
            <person name="Henrissat B."/>
            <person name="Howlett B.J."/>
            <person name="Kodira C."/>
            <person name="Kretschmer M."/>
            <person name="Lappartient A."/>
            <person name="Leroch M."/>
            <person name="Levis C."/>
            <person name="Mauceli E."/>
            <person name="Neuveglise C."/>
            <person name="Oeser B."/>
            <person name="Pearson M."/>
            <person name="Poulain J."/>
            <person name="Poussereau N."/>
            <person name="Quesneville H."/>
            <person name="Rascle C."/>
            <person name="Schumacher J."/>
            <person name="Segurens B."/>
            <person name="Sexton A."/>
            <person name="Silva E."/>
            <person name="Sirven C."/>
            <person name="Soanes D.M."/>
            <person name="Talbot N.J."/>
            <person name="Templeton M."/>
            <person name="Yandava C."/>
            <person name="Yarden O."/>
            <person name="Zeng Q."/>
            <person name="Rollins J.A."/>
            <person name="Lebrun M.H."/>
            <person name="Dickman M."/>
        </authorList>
    </citation>
    <scope>NUCLEOTIDE SEQUENCE [LARGE SCALE GENOMIC DNA]</scope>
    <source>
        <strain evidence="2 3">B05.10</strain>
    </source>
</reference>
<protein>
    <submittedName>
        <fullName evidence="2">Uncharacterized protein</fullName>
    </submittedName>
</protein>
<dbReference type="Proteomes" id="UP000001798">
    <property type="component" value="Chromosome 3"/>
</dbReference>
<feature type="compositionally biased region" description="Low complexity" evidence="1">
    <location>
        <begin position="228"/>
        <end position="243"/>
    </location>
</feature>
<dbReference type="OrthoDB" id="3524855at2759"/>
<reference evidence="2 3" key="2">
    <citation type="journal article" date="2012" name="Eukaryot. Cell">
        <title>Genome update of Botrytis cinerea strains B05.10 and T4.</title>
        <authorList>
            <person name="Staats M."/>
            <person name="van Kan J.A."/>
        </authorList>
    </citation>
    <scope>NUCLEOTIDE SEQUENCE [LARGE SCALE GENOMIC DNA]</scope>
    <source>
        <strain evidence="2 3">B05.10</strain>
    </source>
</reference>
<gene>
    <name evidence="2" type="ORF">BCIN_03g06780</name>
</gene>
<dbReference type="RefSeq" id="XP_024547867.1">
    <property type="nucleotide sequence ID" value="XM_024692093.1"/>
</dbReference>
<evidence type="ECO:0000313" key="3">
    <source>
        <dbReference type="Proteomes" id="UP000001798"/>
    </source>
</evidence>
<feature type="region of interest" description="Disordered" evidence="1">
    <location>
        <begin position="181"/>
        <end position="243"/>
    </location>
</feature>
<feature type="compositionally biased region" description="Basic and acidic residues" evidence="1">
    <location>
        <begin position="214"/>
        <end position="227"/>
    </location>
</feature>
<dbReference type="GeneID" id="5436051"/>
<reference evidence="2 3" key="3">
    <citation type="journal article" date="2017" name="Mol. Plant Pathol.">
        <title>A gapless genome sequence of the fungus Botrytis cinerea.</title>
        <authorList>
            <person name="Van Kan J.A."/>
            <person name="Stassen J.H."/>
            <person name="Mosbach A."/>
            <person name="Van Der Lee T.A."/>
            <person name="Faino L."/>
            <person name="Farmer A.D."/>
            <person name="Papasotiriou D.G."/>
            <person name="Zhou S."/>
            <person name="Seidl M.F."/>
            <person name="Cottam E."/>
            <person name="Edel D."/>
            <person name="Hahn M."/>
            <person name="Schwartz D.C."/>
            <person name="Dietrich R.A."/>
            <person name="Widdison S."/>
            <person name="Scalliet G."/>
        </authorList>
    </citation>
    <scope>NUCLEOTIDE SEQUENCE [LARGE SCALE GENOMIC DNA]</scope>
    <source>
        <strain evidence="2 3">B05.10</strain>
    </source>
</reference>
<feature type="compositionally biased region" description="Basic and acidic residues" evidence="1">
    <location>
        <begin position="193"/>
        <end position="204"/>
    </location>
</feature>
<name>A0A384JDG6_BOTFB</name>
<dbReference type="EMBL" id="CP009807">
    <property type="protein sequence ID" value="ATZ48457.1"/>
    <property type="molecule type" value="Genomic_DNA"/>
</dbReference>
<dbReference type="VEuPathDB" id="FungiDB:Bcin03g06780"/>
<keyword evidence="3" id="KW-1185">Reference proteome</keyword>
<sequence length="266" mass="31867">MPPPTRTFWNRPWASYNTALQECNNCQLTFTLYNCGCVRMALPDFDQDPLSKSCRIFPPSEHSSKPKPTTRPKIVYKRKNSGCGRMNEKDCLWNVGEENQCPYDPKSHQDCENYVHIYRKCTHVDTASVRICRNEKDRRDREEPRKHVPHIVGRLLDDFCSRECVDKQAILDFEQRSLEEEHARRRRRRRRSENRTQERNERVRYLSYDMQYQRNRETQRARSDKSSTCDSVSTSSNYSGSSNRYYRYTDAQLEEISRNAAWKYRY</sequence>
<evidence type="ECO:0000256" key="1">
    <source>
        <dbReference type="SAM" id="MobiDB-lite"/>
    </source>
</evidence>
<proteinExistence type="predicted"/>